<gene>
    <name evidence="1" type="ORF">H8Z82_16540</name>
</gene>
<accession>A0ABR7IMG4</accession>
<comment type="caution">
    <text evidence="1">The sequence shown here is derived from an EMBL/GenBank/DDBJ whole genome shotgun (WGS) entry which is preliminary data.</text>
</comment>
<dbReference type="InterPro" id="IPR025935">
    <property type="entry name" value="AbiH"/>
</dbReference>
<keyword evidence="2" id="KW-1185">Reference proteome</keyword>
<dbReference type="Proteomes" id="UP000649826">
    <property type="component" value="Unassembled WGS sequence"/>
</dbReference>
<dbReference type="EMBL" id="JACOQG010000061">
    <property type="protein sequence ID" value="MBC5781217.1"/>
    <property type="molecule type" value="Genomic_DNA"/>
</dbReference>
<evidence type="ECO:0000313" key="1">
    <source>
        <dbReference type="EMBL" id="MBC5781217.1"/>
    </source>
</evidence>
<evidence type="ECO:0008006" key="3">
    <source>
        <dbReference type="Google" id="ProtNLM"/>
    </source>
</evidence>
<dbReference type="Pfam" id="PF14253">
    <property type="entry name" value="AbiH"/>
    <property type="match status" value="1"/>
</dbReference>
<reference evidence="1 2" key="1">
    <citation type="submission" date="2020-08" db="EMBL/GenBank/DDBJ databases">
        <title>Genome public.</title>
        <authorList>
            <person name="Liu C."/>
            <person name="Sun Q."/>
        </authorList>
    </citation>
    <scope>NUCLEOTIDE SEQUENCE [LARGE SCALE GENOMIC DNA]</scope>
    <source>
        <strain evidence="1 2">M29</strain>
    </source>
</reference>
<proteinExistence type="predicted"/>
<evidence type="ECO:0000313" key="2">
    <source>
        <dbReference type="Proteomes" id="UP000649826"/>
    </source>
</evidence>
<protein>
    <recommendedName>
        <fullName evidence="3">Bacteriophage abortive infection AbiH</fullName>
    </recommendedName>
</protein>
<name>A0ABR7IMG4_9FIRM</name>
<sequence>MKILILGNGYDLAHNLPTSYQDFLKFTNLVKTIYQVSWLKEKDNPEISNRIKNSSFPPFIMNRLLSANQQIQNIDSKYNENKLINSQDSALNEFFRLVESNSWIDYFQHINHVNEWIDFEKEIYSELERLSDAI</sequence>
<organism evidence="1 2">
    <name type="scientific">Blautia difficilis</name>
    <dbReference type="NCBI Taxonomy" id="2763027"/>
    <lineage>
        <taxon>Bacteria</taxon>
        <taxon>Bacillati</taxon>
        <taxon>Bacillota</taxon>
        <taxon>Clostridia</taxon>
        <taxon>Lachnospirales</taxon>
        <taxon>Lachnospiraceae</taxon>
        <taxon>Blautia</taxon>
    </lineage>
</organism>